<name>A0ABR9W8Z2_9BACT</name>
<comment type="caution">
    <text evidence="2">The sequence shown here is derived from an EMBL/GenBank/DDBJ whole genome shotgun (WGS) entry which is preliminary data.</text>
</comment>
<accession>A0ABR9W8Z2</accession>
<dbReference type="InterPro" id="IPR010093">
    <property type="entry name" value="SinI_DNA-bd"/>
</dbReference>
<evidence type="ECO:0000313" key="3">
    <source>
        <dbReference type="Proteomes" id="UP000634134"/>
    </source>
</evidence>
<organism evidence="2 3">
    <name type="scientific">Dyadobacter subterraneus</name>
    <dbReference type="NCBI Taxonomy" id="2773304"/>
    <lineage>
        <taxon>Bacteria</taxon>
        <taxon>Pseudomonadati</taxon>
        <taxon>Bacteroidota</taxon>
        <taxon>Cytophagia</taxon>
        <taxon>Cytophagales</taxon>
        <taxon>Spirosomataceae</taxon>
        <taxon>Dyadobacter</taxon>
    </lineage>
</organism>
<protein>
    <submittedName>
        <fullName evidence="2">Helix-turn-helix domain-containing protein</fullName>
    </submittedName>
</protein>
<evidence type="ECO:0000313" key="2">
    <source>
        <dbReference type="EMBL" id="MBE9461954.1"/>
    </source>
</evidence>
<proteinExistence type="predicted"/>
<reference evidence="3" key="1">
    <citation type="submission" date="2023-07" db="EMBL/GenBank/DDBJ databases">
        <title>Dyadobacter sp. nov 'subterranea' isolated from contaminted grondwater.</title>
        <authorList>
            <person name="Szabo I."/>
            <person name="Al-Omari J."/>
            <person name="Szerdahelyi S.G."/>
            <person name="Rado J."/>
        </authorList>
    </citation>
    <scope>NUCLEOTIDE SEQUENCE [LARGE SCALE GENOMIC DNA]</scope>
    <source>
        <strain evidence="3">UP-52</strain>
    </source>
</reference>
<dbReference type="RefSeq" id="WP_194120194.1">
    <property type="nucleotide sequence ID" value="NZ_JACYGY010000001.1"/>
</dbReference>
<keyword evidence="3" id="KW-1185">Reference proteome</keyword>
<dbReference type="NCBIfam" id="TIGR01764">
    <property type="entry name" value="excise"/>
    <property type="match status" value="1"/>
</dbReference>
<dbReference type="Proteomes" id="UP000634134">
    <property type="component" value="Unassembled WGS sequence"/>
</dbReference>
<feature type="domain" description="Helix-turn-helix" evidence="1">
    <location>
        <begin position="42"/>
        <end position="91"/>
    </location>
</feature>
<dbReference type="InterPro" id="IPR041657">
    <property type="entry name" value="HTH_17"/>
</dbReference>
<dbReference type="Pfam" id="PF12728">
    <property type="entry name" value="HTH_17"/>
    <property type="match status" value="1"/>
</dbReference>
<gene>
    <name evidence="2" type="ORF">IEE83_08675</name>
</gene>
<sequence length="115" mass="13448">MEHITFDQLPAVVAEIRDRLARIESSLNLINPINPSEVKNPLMTITEASDFLNLAKSTIYGMVCRNEIPVSKKGKKLYFDREELTYWVKKGRRKTTDEIQLEAEGYLNKFSKRRW</sequence>
<evidence type="ECO:0000259" key="1">
    <source>
        <dbReference type="Pfam" id="PF12728"/>
    </source>
</evidence>
<dbReference type="EMBL" id="JACYGY010000001">
    <property type="protein sequence ID" value="MBE9461954.1"/>
    <property type="molecule type" value="Genomic_DNA"/>
</dbReference>